<accession>A0AA39P0M4</accession>
<organism evidence="1 2">
    <name type="scientific">Armillaria novae-zelandiae</name>
    <dbReference type="NCBI Taxonomy" id="153914"/>
    <lineage>
        <taxon>Eukaryota</taxon>
        <taxon>Fungi</taxon>
        <taxon>Dikarya</taxon>
        <taxon>Basidiomycota</taxon>
        <taxon>Agaricomycotina</taxon>
        <taxon>Agaricomycetes</taxon>
        <taxon>Agaricomycetidae</taxon>
        <taxon>Agaricales</taxon>
        <taxon>Marasmiineae</taxon>
        <taxon>Physalacriaceae</taxon>
        <taxon>Armillaria</taxon>
    </lineage>
</organism>
<proteinExistence type="predicted"/>
<protein>
    <submittedName>
        <fullName evidence="1">Uncharacterized protein</fullName>
    </submittedName>
</protein>
<reference evidence="1" key="1">
    <citation type="submission" date="2023-06" db="EMBL/GenBank/DDBJ databases">
        <authorList>
            <consortium name="Lawrence Berkeley National Laboratory"/>
            <person name="Ahrendt S."/>
            <person name="Sahu N."/>
            <person name="Indic B."/>
            <person name="Wong-Bajracharya J."/>
            <person name="Merenyi Z."/>
            <person name="Ke H.-M."/>
            <person name="Monk M."/>
            <person name="Kocsube S."/>
            <person name="Drula E."/>
            <person name="Lipzen A."/>
            <person name="Balint B."/>
            <person name="Henrissat B."/>
            <person name="Andreopoulos B."/>
            <person name="Martin F.M."/>
            <person name="Harder C.B."/>
            <person name="Rigling D."/>
            <person name="Ford K.L."/>
            <person name="Foster G.D."/>
            <person name="Pangilinan J."/>
            <person name="Papanicolaou A."/>
            <person name="Barry K."/>
            <person name="LaButti K."/>
            <person name="Viragh M."/>
            <person name="Koriabine M."/>
            <person name="Yan M."/>
            <person name="Riley R."/>
            <person name="Champramary S."/>
            <person name="Plett K.L."/>
            <person name="Tsai I.J."/>
            <person name="Slot J."/>
            <person name="Sipos G."/>
            <person name="Plett J."/>
            <person name="Nagy L.G."/>
            <person name="Grigoriev I.V."/>
        </authorList>
    </citation>
    <scope>NUCLEOTIDE SEQUENCE</scope>
    <source>
        <strain evidence="1">ICMP 16352</strain>
    </source>
</reference>
<evidence type="ECO:0000313" key="1">
    <source>
        <dbReference type="EMBL" id="KAK0475360.1"/>
    </source>
</evidence>
<dbReference type="Proteomes" id="UP001175227">
    <property type="component" value="Unassembled WGS sequence"/>
</dbReference>
<keyword evidence="2" id="KW-1185">Reference proteome</keyword>
<dbReference type="EMBL" id="JAUEPR010000023">
    <property type="protein sequence ID" value="KAK0475360.1"/>
    <property type="molecule type" value="Genomic_DNA"/>
</dbReference>
<dbReference type="AlphaFoldDB" id="A0AA39P0M4"/>
<sequence>MSGHLGTRACQVQIPVELRKQTHEEIREEKEAKEWLAKEKKDKLAVEKVEKQKGREGALTLVAAFKDKQVLLAKTLHSLCPDLESVNLPKVPQQSSRYAADADGFKLTECLPSIGIAKTAQSQDSPQVDWDPAADTMVGLRENCDNSDSMELPPIAPPDTDSEGLMDVDDSMLHIEDGSKGIAHSQSSWWEEGTAGQRLEHGPTAWRPPVPWTLDRCGIPTDIHDRLAMSGCVTAVRIEAGLGTNRGRICPCQRVGADATLVTL</sequence>
<evidence type="ECO:0000313" key="2">
    <source>
        <dbReference type="Proteomes" id="UP001175227"/>
    </source>
</evidence>
<gene>
    <name evidence="1" type="ORF">IW261DRAFT_1645497</name>
</gene>
<comment type="caution">
    <text evidence="1">The sequence shown here is derived from an EMBL/GenBank/DDBJ whole genome shotgun (WGS) entry which is preliminary data.</text>
</comment>
<name>A0AA39P0M4_9AGAR</name>